<keyword evidence="7" id="KW-1185">Reference proteome</keyword>
<dbReference type="SUPFAM" id="SSF53822">
    <property type="entry name" value="Periplasmic binding protein-like I"/>
    <property type="match status" value="1"/>
</dbReference>
<feature type="domain" description="Receptor ligand binding region" evidence="5">
    <location>
        <begin position="126"/>
        <end position="265"/>
    </location>
</feature>
<accession>A0A835IV76</accession>
<evidence type="ECO:0000256" key="4">
    <source>
        <dbReference type="ARBA" id="ARBA00023136"/>
    </source>
</evidence>
<dbReference type="Gene3D" id="3.40.50.2300">
    <property type="match status" value="2"/>
</dbReference>
<reference evidence="6 7" key="1">
    <citation type="submission" date="2020-10" db="EMBL/GenBank/DDBJ databases">
        <title>The Coptis chinensis genome and diversification of protoberbering-type alkaloids.</title>
        <authorList>
            <person name="Wang B."/>
            <person name="Shu S."/>
            <person name="Song C."/>
            <person name="Liu Y."/>
        </authorList>
    </citation>
    <scope>NUCLEOTIDE SEQUENCE [LARGE SCALE GENOMIC DNA]</scope>
    <source>
        <strain evidence="6">HL-2020</strain>
        <tissue evidence="6">Leaf</tissue>
    </source>
</reference>
<dbReference type="InterPro" id="IPR028082">
    <property type="entry name" value="Peripla_BP_I"/>
</dbReference>
<name>A0A835IV76_9MAGN</name>
<dbReference type="EMBL" id="JADFTS010000001">
    <property type="protein sequence ID" value="KAF9624435.1"/>
    <property type="molecule type" value="Genomic_DNA"/>
</dbReference>
<dbReference type="GO" id="GO:0016020">
    <property type="term" value="C:membrane"/>
    <property type="evidence" value="ECO:0007669"/>
    <property type="project" value="UniProtKB-SubCell"/>
</dbReference>
<dbReference type="PANTHER" id="PTHR34836:SF1">
    <property type="entry name" value="OS09G0428600 PROTEIN"/>
    <property type="match status" value="1"/>
</dbReference>
<dbReference type="InterPro" id="IPR015683">
    <property type="entry name" value="Ionotropic_Glu_rcpt"/>
</dbReference>
<dbReference type="OrthoDB" id="5984008at2759"/>
<evidence type="ECO:0000313" key="6">
    <source>
        <dbReference type="EMBL" id="KAF9624435.1"/>
    </source>
</evidence>
<proteinExistence type="predicted"/>
<evidence type="ECO:0000256" key="2">
    <source>
        <dbReference type="ARBA" id="ARBA00022692"/>
    </source>
</evidence>
<dbReference type="Gene3D" id="3.40.190.10">
    <property type="entry name" value="Periplasmic binding protein-like II"/>
    <property type="match status" value="1"/>
</dbReference>
<dbReference type="SUPFAM" id="SSF53850">
    <property type="entry name" value="Periplasmic binding protein-like II"/>
    <property type="match status" value="1"/>
</dbReference>
<dbReference type="PANTHER" id="PTHR34836">
    <property type="entry name" value="OS06G0188250 PROTEIN"/>
    <property type="match status" value="1"/>
</dbReference>
<dbReference type="InterPro" id="IPR001828">
    <property type="entry name" value="ANF_lig-bd_rcpt"/>
</dbReference>
<dbReference type="AlphaFoldDB" id="A0A835IV76"/>
<sequence length="772" mass="86203">MKEIVIATVAAGALFAWSVVISLFSSGSEDDDKMMKAPGRDAKIKRRDFENNPRGYFRDLRGKPPEQDYRKILLGVMVHIRSWLFSAADEAGIGVYLDFIAIHDNYKTRLVLHTRDSKLDIILAAFAEDQIVEELQKLMIMQTSVFIVHMSAPFGVKSSKDLGMMNEGYVWILTSGLMNVLDILEPTVLDSMQGALGVVPYIARSEKLDNFNTRWKRESFIGKEMINFGLWAYDTIWALAMAAERVGDMKPNSLSGWNQMETLLMSLLQPSAFRILNVVGKGGRDVGFWTSKHGISRDLMNLNSEGPYSTSAEHFQVIIWPGESTTVPKGWAIPMNGKKLRIGVPVPEGFSELVNVEKDPYTNSTRVSGYCIDVFKSAIESLPYTLPYEFVPFQREDGKSAGSYNDLIYQVHLKGGNGNMKPPGSLRKLILFSGNDYLGLSSRSTTTWDGSKEVLHQIFMELSHLFFNGAPELHLANFLHMITTMAESDSTEEHTEFFIDLGEREDKPLSRGSVTLEYFPRSLTPRNGMSRIQENWGVVRLAGATSCQHESRKLSTRRVMRIGNCTPWQSKELLIFLIFLIFKAKLQNSCRLPSTSSNSKASLLPSTTGKKFYGGIGILPSKKGRSHFHVDNVPTEATPTEKAVLETVVKVTHEKPKKDDTLEKNGTRPFQFQDVANVATEATPTEKTGSGVAILVDGVAWGREDVIVTMAITTTCFVILLRSFALHHMQWICDKLTILCSSTRLHALNVQVYALPPIPAANVQAYTVTLLQ</sequence>
<evidence type="ECO:0000259" key="5">
    <source>
        <dbReference type="Pfam" id="PF01094"/>
    </source>
</evidence>
<dbReference type="Pfam" id="PF01094">
    <property type="entry name" value="ANF_receptor"/>
    <property type="match status" value="1"/>
</dbReference>
<evidence type="ECO:0000313" key="7">
    <source>
        <dbReference type="Proteomes" id="UP000631114"/>
    </source>
</evidence>
<organism evidence="6 7">
    <name type="scientific">Coptis chinensis</name>
    <dbReference type="NCBI Taxonomy" id="261450"/>
    <lineage>
        <taxon>Eukaryota</taxon>
        <taxon>Viridiplantae</taxon>
        <taxon>Streptophyta</taxon>
        <taxon>Embryophyta</taxon>
        <taxon>Tracheophyta</taxon>
        <taxon>Spermatophyta</taxon>
        <taxon>Magnoliopsida</taxon>
        <taxon>Ranunculales</taxon>
        <taxon>Ranunculaceae</taxon>
        <taxon>Coptidoideae</taxon>
        <taxon>Coptis</taxon>
    </lineage>
</organism>
<keyword evidence="4" id="KW-0472">Membrane</keyword>
<evidence type="ECO:0000256" key="3">
    <source>
        <dbReference type="ARBA" id="ARBA00022989"/>
    </source>
</evidence>
<keyword evidence="3" id="KW-1133">Transmembrane helix</keyword>
<comment type="subcellular location">
    <subcellularLocation>
        <location evidence="1">Membrane</location>
    </subcellularLocation>
</comment>
<comment type="caution">
    <text evidence="6">The sequence shown here is derived from an EMBL/GenBank/DDBJ whole genome shotgun (WGS) entry which is preliminary data.</text>
</comment>
<evidence type="ECO:0000256" key="1">
    <source>
        <dbReference type="ARBA" id="ARBA00004370"/>
    </source>
</evidence>
<gene>
    <name evidence="6" type="ORF">IFM89_011443</name>
</gene>
<protein>
    <recommendedName>
        <fullName evidence="5">Receptor ligand binding region domain-containing protein</fullName>
    </recommendedName>
</protein>
<dbReference type="Proteomes" id="UP000631114">
    <property type="component" value="Unassembled WGS sequence"/>
</dbReference>
<keyword evidence="2" id="KW-0812">Transmembrane</keyword>